<gene>
    <name evidence="1" type="ORF">ACE3NQ_10660</name>
</gene>
<evidence type="ECO:0000313" key="1">
    <source>
        <dbReference type="EMBL" id="MFB5681373.1"/>
    </source>
</evidence>
<protein>
    <submittedName>
        <fullName evidence="1">Class I SAM-dependent methyltransferase</fullName>
    </submittedName>
</protein>
<dbReference type="GO" id="GO:0032259">
    <property type="term" value="P:methylation"/>
    <property type="evidence" value="ECO:0007669"/>
    <property type="project" value="UniProtKB-KW"/>
</dbReference>
<sequence length="316" mass="35922">MNQLNKNNLLNQVEIKINQGQFSDACSTLYDGLSHIRSHSSAEEWKQFVTQYREHAVSQFFLQDPLTRRAFEKPRGYAGDPVMIDFVYDHDKVATPCARPTEISEILNCELNRIVQASHAVRERKHILSRKINQTAERVANPYILSVACGHLREALDSVAIQNRKIGKFVAMDQDKEALSVVAELIKDFGETIHATLIDLICDTVPLPSFDFIYTAGLYDYLPESLAQKLTSNLFNLLNPGGRLLIANYLPDTPSIAYMEAVMDWWLIYRDKERMQALIQQIPQEKINDVDMFVEKNQVIIFMEIEKVGGANAGSV</sequence>
<proteinExistence type="predicted"/>
<dbReference type="GO" id="GO:0008168">
    <property type="term" value="F:methyltransferase activity"/>
    <property type="evidence" value="ECO:0007669"/>
    <property type="project" value="UniProtKB-KW"/>
</dbReference>
<organism evidence="1 2">
    <name type="scientific">Paenibacillus terreus</name>
    <dbReference type="NCBI Taxonomy" id="1387834"/>
    <lineage>
        <taxon>Bacteria</taxon>
        <taxon>Bacillati</taxon>
        <taxon>Bacillota</taxon>
        <taxon>Bacilli</taxon>
        <taxon>Bacillales</taxon>
        <taxon>Paenibacillaceae</taxon>
        <taxon>Paenibacillus</taxon>
    </lineage>
</organism>
<reference evidence="1 2" key="1">
    <citation type="submission" date="2024-09" db="EMBL/GenBank/DDBJ databases">
        <authorList>
            <person name="Ruan L."/>
        </authorList>
    </citation>
    <scope>NUCLEOTIDE SEQUENCE [LARGE SCALE GENOMIC DNA]</scope>
    <source>
        <strain evidence="1 2">D33</strain>
    </source>
</reference>
<evidence type="ECO:0000313" key="2">
    <source>
        <dbReference type="Proteomes" id="UP001580407"/>
    </source>
</evidence>
<dbReference type="RefSeq" id="WP_375525166.1">
    <property type="nucleotide sequence ID" value="NZ_JBHILM010000010.1"/>
</dbReference>
<name>A0ABV5B6R7_9BACL</name>
<keyword evidence="2" id="KW-1185">Reference proteome</keyword>
<accession>A0ABV5B6R7</accession>
<dbReference type="EMBL" id="JBHILM010000010">
    <property type="protein sequence ID" value="MFB5681373.1"/>
    <property type="molecule type" value="Genomic_DNA"/>
</dbReference>
<keyword evidence="1" id="KW-0808">Transferase</keyword>
<dbReference type="CDD" id="cd02440">
    <property type="entry name" value="AdoMet_MTases"/>
    <property type="match status" value="1"/>
</dbReference>
<dbReference type="Gene3D" id="3.40.50.150">
    <property type="entry name" value="Vaccinia Virus protein VP39"/>
    <property type="match status" value="1"/>
</dbReference>
<dbReference type="SUPFAM" id="SSF53335">
    <property type="entry name" value="S-adenosyl-L-methionine-dependent methyltransferases"/>
    <property type="match status" value="1"/>
</dbReference>
<dbReference type="InterPro" id="IPR029063">
    <property type="entry name" value="SAM-dependent_MTases_sf"/>
</dbReference>
<keyword evidence="1" id="KW-0489">Methyltransferase</keyword>
<comment type="caution">
    <text evidence="1">The sequence shown here is derived from an EMBL/GenBank/DDBJ whole genome shotgun (WGS) entry which is preliminary data.</text>
</comment>
<dbReference type="Proteomes" id="UP001580407">
    <property type="component" value="Unassembled WGS sequence"/>
</dbReference>